<evidence type="ECO:0000313" key="9">
    <source>
        <dbReference type="EMBL" id="KAA8494306.1"/>
    </source>
</evidence>
<keyword evidence="7" id="KW-0594">Phospholipid biosynthesis</keyword>
<evidence type="ECO:0000256" key="2">
    <source>
        <dbReference type="ARBA" id="ARBA00022516"/>
    </source>
</evidence>
<organism evidence="9 10">
    <name type="scientific">Porphyridium purpureum</name>
    <name type="common">Red alga</name>
    <name type="synonym">Porphyridium cruentum</name>
    <dbReference type="NCBI Taxonomy" id="35688"/>
    <lineage>
        <taxon>Eukaryota</taxon>
        <taxon>Rhodophyta</taxon>
        <taxon>Bangiophyceae</taxon>
        <taxon>Porphyridiales</taxon>
        <taxon>Porphyridiaceae</taxon>
        <taxon>Porphyridium</taxon>
    </lineage>
</organism>
<evidence type="ECO:0000256" key="5">
    <source>
        <dbReference type="ARBA" id="ARBA00023098"/>
    </source>
</evidence>
<keyword evidence="3" id="KW-0812">Transmembrane</keyword>
<gene>
    <name evidence="9" type="ORF">FVE85_4281</name>
</gene>
<dbReference type="InterPro" id="IPR052527">
    <property type="entry name" value="Metal_cation-efflux_comp"/>
</dbReference>
<dbReference type="Pfam" id="PF04191">
    <property type="entry name" value="PEMT"/>
    <property type="match status" value="1"/>
</dbReference>
<evidence type="ECO:0000256" key="8">
    <source>
        <dbReference type="ARBA" id="ARBA00023264"/>
    </source>
</evidence>
<evidence type="ECO:0000256" key="7">
    <source>
        <dbReference type="ARBA" id="ARBA00023209"/>
    </source>
</evidence>
<keyword evidence="6" id="KW-0472">Membrane</keyword>
<keyword evidence="5" id="KW-0443">Lipid metabolism</keyword>
<evidence type="ECO:0000313" key="10">
    <source>
        <dbReference type="Proteomes" id="UP000324585"/>
    </source>
</evidence>
<dbReference type="AlphaFoldDB" id="A0A5J4YSJ9"/>
<comment type="subcellular location">
    <subcellularLocation>
        <location evidence="1">Endomembrane system</location>
        <topology evidence="1">Multi-pass membrane protein</topology>
    </subcellularLocation>
</comment>
<dbReference type="EMBL" id="VRMN01000005">
    <property type="protein sequence ID" value="KAA8494306.1"/>
    <property type="molecule type" value="Genomic_DNA"/>
</dbReference>
<dbReference type="InterPro" id="IPR007318">
    <property type="entry name" value="Phopholipid_MeTrfase"/>
</dbReference>
<dbReference type="Proteomes" id="UP000324585">
    <property type="component" value="Unassembled WGS sequence"/>
</dbReference>
<dbReference type="PANTHER" id="PTHR43847:SF1">
    <property type="entry name" value="BLL3993 PROTEIN"/>
    <property type="match status" value="1"/>
</dbReference>
<dbReference type="Gene3D" id="1.20.120.1630">
    <property type="match status" value="1"/>
</dbReference>
<proteinExistence type="predicted"/>
<comment type="caution">
    <text evidence="9">The sequence shown here is derived from an EMBL/GenBank/DDBJ whole genome shotgun (WGS) entry which is preliminary data.</text>
</comment>
<keyword evidence="2" id="KW-0444">Lipid biosynthesis</keyword>
<reference evidence="10" key="1">
    <citation type="journal article" date="2019" name="Nat. Commun.">
        <title>Expansion of phycobilisome linker gene families in mesophilic red algae.</title>
        <authorList>
            <person name="Lee J."/>
            <person name="Kim D."/>
            <person name="Bhattacharya D."/>
            <person name="Yoon H.S."/>
        </authorList>
    </citation>
    <scope>NUCLEOTIDE SEQUENCE [LARGE SCALE GENOMIC DNA]</scope>
    <source>
        <strain evidence="10">CCMP 1328</strain>
    </source>
</reference>
<sequence length="282" mass="30538">MRAVARWPGRLARRPRASALRSRRAAVRPGARRCALRMADDGEKLKADVNEAAKIVEKDVKEASQAVQTRAEPAATTAEEYAQSASDSFAKYQAMLSEYMEDVTAKLENVDPDAVVDDIGKASTTLFDNFMAGEWLKRGEVYGAAQLVLAFMMLTGQPLVDALASLLLGPGLFISGAVLSGKALVDLGIPNLSLWPRPVSKGTLVTTGLYEKVRHPVYSGVLLVSLGNAAATHSAGSFALTAALAALFVKKIEVEEEFLKEKYPEYSSYQISTPYKLIPKVW</sequence>
<evidence type="ECO:0000256" key="6">
    <source>
        <dbReference type="ARBA" id="ARBA00023136"/>
    </source>
</evidence>
<dbReference type="OrthoDB" id="422086at2759"/>
<dbReference type="GO" id="GO:0006656">
    <property type="term" value="P:phosphatidylcholine biosynthetic process"/>
    <property type="evidence" value="ECO:0007669"/>
    <property type="project" value="UniProtKB-UniPathway"/>
</dbReference>
<dbReference type="OMA" id="NFMAGEW"/>
<accession>A0A5J4YSJ9</accession>
<keyword evidence="10" id="KW-1185">Reference proteome</keyword>
<protein>
    <submittedName>
        <fullName evidence="9">Cobalt-zinc-cadmium resistance protein CzcN</fullName>
    </submittedName>
</protein>
<name>A0A5J4YSJ9_PORPP</name>
<dbReference type="PANTHER" id="PTHR43847">
    <property type="entry name" value="BLL3993 PROTEIN"/>
    <property type="match status" value="1"/>
</dbReference>
<keyword evidence="4" id="KW-1133">Transmembrane helix</keyword>
<evidence type="ECO:0000256" key="4">
    <source>
        <dbReference type="ARBA" id="ARBA00022989"/>
    </source>
</evidence>
<dbReference type="UniPathway" id="UPA00753"/>
<keyword evidence="8" id="KW-1208">Phospholipid metabolism</keyword>
<evidence type="ECO:0000256" key="3">
    <source>
        <dbReference type="ARBA" id="ARBA00022692"/>
    </source>
</evidence>
<dbReference type="GO" id="GO:0012505">
    <property type="term" value="C:endomembrane system"/>
    <property type="evidence" value="ECO:0007669"/>
    <property type="project" value="UniProtKB-SubCell"/>
</dbReference>
<evidence type="ECO:0000256" key="1">
    <source>
        <dbReference type="ARBA" id="ARBA00004127"/>
    </source>
</evidence>